<evidence type="ECO:0000259" key="2">
    <source>
        <dbReference type="Pfam" id="PF01266"/>
    </source>
</evidence>
<comment type="caution">
    <text evidence="3">The sequence shown here is derived from an EMBL/GenBank/DDBJ whole genome shotgun (WGS) entry which is preliminary data.</text>
</comment>
<dbReference type="Gene3D" id="3.50.50.60">
    <property type="entry name" value="FAD/NAD(P)-binding domain"/>
    <property type="match status" value="2"/>
</dbReference>
<dbReference type="Proteomes" id="UP000709466">
    <property type="component" value="Unassembled WGS sequence"/>
</dbReference>
<evidence type="ECO:0000313" key="4">
    <source>
        <dbReference type="Proteomes" id="UP000709466"/>
    </source>
</evidence>
<dbReference type="EMBL" id="JAATOP010000002">
    <property type="protein sequence ID" value="NIY71681.1"/>
    <property type="molecule type" value="Genomic_DNA"/>
</dbReference>
<evidence type="ECO:0000256" key="1">
    <source>
        <dbReference type="ARBA" id="ARBA00023002"/>
    </source>
</evidence>
<evidence type="ECO:0000313" key="3">
    <source>
        <dbReference type="EMBL" id="NIY71681.1"/>
    </source>
</evidence>
<dbReference type="Pfam" id="PF01266">
    <property type="entry name" value="DAO"/>
    <property type="match status" value="1"/>
</dbReference>
<sequence length="346" mass="36404">MAMVDVTVYGAGAFGLSVAYACISRGAKVRVIDPFGVAAGSSGGIVGALAPHVPENWNDKKAFQFDSLAMAEEFWTEIADVSGQDPGYLRSGRLQPLADEKAVELAKQRAVTAAELWQGKFDWQIVDADDYGDWAPQSGSGKLIHDNLTARVHPRKATHALAAAIIAKGGEITDAGAPEGKVVYATGWKGLVELSTQKGKSVGAGIKGQSALLKLDAIQKPQLFADSLHIVPHIDGTVAIGSTTEREFDDPSSTDAQLEDVIARAIEAFPVLAGAKVVERWAGVRPRAKSRAPMLGEHPFEAGAYIANGGFKIGFGMAPKVGLVMADLLLEGVDAIPDGFKPDASF</sequence>
<keyword evidence="1" id="KW-0560">Oxidoreductase</keyword>
<proteinExistence type="predicted"/>
<dbReference type="SUPFAM" id="SSF51971">
    <property type="entry name" value="Nucleotide-binding domain"/>
    <property type="match status" value="1"/>
</dbReference>
<organism evidence="3 4">
    <name type="scientific">Marivivens donghaensis</name>
    <dbReference type="NCBI Taxonomy" id="1699413"/>
    <lineage>
        <taxon>Bacteria</taxon>
        <taxon>Pseudomonadati</taxon>
        <taxon>Pseudomonadota</taxon>
        <taxon>Alphaproteobacteria</taxon>
        <taxon>Rhodobacterales</taxon>
        <taxon>Paracoccaceae</taxon>
        <taxon>Marivivens group</taxon>
        <taxon>Marivivens</taxon>
    </lineage>
</organism>
<dbReference type="PANTHER" id="PTHR13847">
    <property type="entry name" value="SARCOSINE DEHYDROGENASE-RELATED"/>
    <property type="match status" value="1"/>
</dbReference>
<protein>
    <submittedName>
        <fullName evidence="3">FAD-binding oxidoreductase</fullName>
    </submittedName>
</protein>
<name>A0ABX0VUS7_9RHOB</name>
<reference evidence="3 4" key="1">
    <citation type="submission" date="2020-03" db="EMBL/GenBank/DDBJ databases">
        <title>Bacterial isolates of synthetic phycosphere.</title>
        <authorList>
            <person name="Fu H."/>
            <person name="Moran M.A."/>
        </authorList>
    </citation>
    <scope>NUCLEOTIDE SEQUENCE [LARGE SCALE GENOMIC DNA]</scope>
    <source>
        <strain evidence="3 4">HF1</strain>
    </source>
</reference>
<accession>A0ABX0VUS7</accession>
<feature type="domain" description="FAD dependent oxidoreductase" evidence="2">
    <location>
        <begin position="5"/>
        <end position="328"/>
    </location>
</feature>
<gene>
    <name evidence="3" type="ORF">HCZ30_04440</name>
</gene>
<dbReference type="Gene3D" id="3.30.9.10">
    <property type="entry name" value="D-Amino Acid Oxidase, subunit A, domain 2"/>
    <property type="match status" value="2"/>
</dbReference>
<keyword evidence="4" id="KW-1185">Reference proteome</keyword>
<dbReference type="InterPro" id="IPR036188">
    <property type="entry name" value="FAD/NAD-bd_sf"/>
</dbReference>
<dbReference type="PANTHER" id="PTHR13847:SF289">
    <property type="entry name" value="GLYCINE OXIDASE"/>
    <property type="match status" value="1"/>
</dbReference>
<dbReference type="RefSeq" id="WP_167636723.1">
    <property type="nucleotide sequence ID" value="NZ_JAATOP010000002.1"/>
</dbReference>
<dbReference type="InterPro" id="IPR006076">
    <property type="entry name" value="FAD-dep_OxRdtase"/>
</dbReference>